<protein>
    <submittedName>
        <fullName evidence="1">Uncharacterized protein</fullName>
    </submittedName>
</protein>
<dbReference type="EMBL" id="JAPHNI010000324">
    <property type="protein sequence ID" value="KAJ8112447.1"/>
    <property type="molecule type" value="Genomic_DNA"/>
</dbReference>
<evidence type="ECO:0000313" key="1">
    <source>
        <dbReference type="EMBL" id="KAJ8112447.1"/>
    </source>
</evidence>
<accession>A0ACC2IBH7</accession>
<evidence type="ECO:0000313" key="2">
    <source>
        <dbReference type="Proteomes" id="UP001153331"/>
    </source>
</evidence>
<name>A0ACC2IBH7_9PLEO</name>
<reference evidence="1" key="1">
    <citation type="submission" date="2022-11" db="EMBL/GenBank/DDBJ databases">
        <title>Genome Sequence of Boeremia exigua.</title>
        <authorList>
            <person name="Buettner E."/>
        </authorList>
    </citation>
    <scope>NUCLEOTIDE SEQUENCE</scope>
    <source>
        <strain evidence="1">CU02</strain>
    </source>
</reference>
<dbReference type="Proteomes" id="UP001153331">
    <property type="component" value="Unassembled WGS sequence"/>
</dbReference>
<keyword evidence="2" id="KW-1185">Reference proteome</keyword>
<gene>
    <name evidence="1" type="ORF">OPT61_g5189</name>
</gene>
<comment type="caution">
    <text evidence="1">The sequence shown here is derived from an EMBL/GenBank/DDBJ whole genome shotgun (WGS) entry which is preliminary data.</text>
</comment>
<organism evidence="1 2">
    <name type="scientific">Boeremia exigua</name>
    <dbReference type="NCBI Taxonomy" id="749465"/>
    <lineage>
        <taxon>Eukaryota</taxon>
        <taxon>Fungi</taxon>
        <taxon>Dikarya</taxon>
        <taxon>Ascomycota</taxon>
        <taxon>Pezizomycotina</taxon>
        <taxon>Dothideomycetes</taxon>
        <taxon>Pleosporomycetidae</taxon>
        <taxon>Pleosporales</taxon>
        <taxon>Pleosporineae</taxon>
        <taxon>Didymellaceae</taxon>
        <taxon>Boeremia</taxon>
    </lineage>
</organism>
<proteinExistence type="predicted"/>
<sequence>MSLVTLRNEPLPGADFEYDSLCNSKSKRLLKVLSTKANSMVQIQLWEESTAMPYSCLSYTWGAPTPTLPILVEGRVMRVGRNLHEFLVVAAERFANMPLWIDAICINQSDNVEKGVQVQRMGDTFKEATEVLVWLGNDEGVARLFDFSNSPSPWLHKARYYLPFQRLPKSLRAPAIRLKDHGYWKRAWVIQELTLARSLRLLCGSSETTLERLETSTGTGSFTHAVPVSLISGVVWDAALVCDLLLGMVPVFIRLVLARPSALDIDELFEFLHHNPGIVSKGAPFSFWSILKRHALCQNPPDRLYSILAITEIAKRFEVNYGESAVQTFWRAAEHFAAWHSHLRLHILWKALEIDRETLWSELSSASGTTMHCSIAMRPCEMVTQLSRGHRHTFCELERWPDHSDALRGFESGDLLLCPYPAQEEDELHIGVTHFRLAPNEDASDGFTVSAFMQYMNLHVLLSQYSELWSSKDGTLARVITWTEATHLAALGGGANQDWKTKPHFILKTDHHYVLPFATSARDWLD</sequence>